<feature type="domain" description="HTH marR-type" evidence="1">
    <location>
        <begin position="1"/>
        <end position="121"/>
    </location>
</feature>
<gene>
    <name evidence="2" type="ORF">WDS16_23485</name>
</gene>
<dbReference type="InterPro" id="IPR039422">
    <property type="entry name" value="MarR/SlyA-like"/>
</dbReference>
<evidence type="ECO:0000313" key="3">
    <source>
        <dbReference type="Proteomes" id="UP001432000"/>
    </source>
</evidence>
<dbReference type="Proteomes" id="UP001432000">
    <property type="component" value="Chromosome"/>
</dbReference>
<organism evidence="2 3">
    <name type="scientific">Rhodococcus sovatensis</name>
    <dbReference type="NCBI Taxonomy" id="1805840"/>
    <lineage>
        <taxon>Bacteria</taxon>
        <taxon>Bacillati</taxon>
        <taxon>Actinomycetota</taxon>
        <taxon>Actinomycetes</taxon>
        <taxon>Mycobacteriales</taxon>
        <taxon>Nocardiaceae</taxon>
        <taxon>Rhodococcus</taxon>
    </lineage>
</organism>
<dbReference type="InterPro" id="IPR036390">
    <property type="entry name" value="WH_DNA-bd_sf"/>
</dbReference>
<protein>
    <submittedName>
        <fullName evidence="2">MarR family winged helix-turn-helix transcriptional regulator</fullName>
    </submittedName>
</protein>
<dbReference type="Pfam" id="PF12802">
    <property type="entry name" value="MarR_2"/>
    <property type="match status" value="1"/>
</dbReference>
<proteinExistence type="predicted"/>
<evidence type="ECO:0000313" key="2">
    <source>
        <dbReference type="EMBL" id="WXG71811.1"/>
    </source>
</evidence>
<dbReference type="InterPro" id="IPR036388">
    <property type="entry name" value="WH-like_DNA-bd_sf"/>
</dbReference>
<dbReference type="PRINTS" id="PR00598">
    <property type="entry name" value="HTHMARR"/>
</dbReference>
<keyword evidence="3" id="KW-1185">Reference proteome</keyword>
<dbReference type="PANTHER" id="PTHR33164:SF43">
    <property type="entry name" value="HTH-TYPE TRANSCRIPTIONAL REPRESSOR YETL"/>
    <property type="match status" value="1"/>
</dbReference>
<dbReference type="SMART" id="SM00347">
    <property type="entry name" value="HTH_MARR"/>
    <property type="match status" value="1"/>
</dbReference>
<dbReference type="EMBL" id="CP147846">
    <property type="protein sequence ID" value="WXG71811.1"/>
    <property type="molecule type" value="Genomic_DNA"/>
</dbReference>
<evidence type="ECO:0000259" key="1">
    <source>
        <dbReference type="PROSITE" id="PS50995"/>
    </source>
</evidence>
<accession>A0ABZ2PZ53</accession>
<reference evidence="2 3" key="1">
    <citation type="submission" date="2024-03" db="EMBL/GenBank/DDBJ databases">
        <title>Natural products discovery in diverse microorganisms through a two-stage MS feature dereplication strategy.</title>
        <authorList>
            <person name="Zhang R."/>
        </authorList>
    </citation>
    <scope>NUCLEOTIDE SEQUENCE [LARGE SCALE GENOMIC DNA]</scope>
    <source>
        <strain evidence="2 3">18930</strain>
    </source>
</reference>
<name>A0ABZ2PZ53_9NOCA</name>
<sequence>MRRFTADDIWGPISVREYDVLFTLSKCPTHKLRLHDLNDEILLSQPSLSRMCERLDKLGYLTREPDPSDKRGTIVALTDAGLAVQREIGRRHAARIRRYVGDALSDDELTTLEALCTKLRLAQPAISRQEFS</sequence>
<dbReference type="Gene3D" id="1.10.10.10">
    <property type="entry name" value="Winged helix-like DNA-binding domain superfamily/Winged helix DNA-binding domain"/>
    <property type="match status" value="1"/>
</dbReference>
<dbReference type="SUPFAM" id="SSF46785">
    <property type="entry name" value="Winged helix' DNA-binding domain"/>
    <property type="match status" value="1"/>
</dbReference>
<dbReference type="InterPro" id="IPR000835">
    <property type="entry name" value="HTH_MarR-typ"/>
</dbReference>
<dbReference type="PANTHER" id="PTHR33164">
    <property type="entry name" value="TRANSCRIPTIONAL REGULATOR, MARR FAMILY"/>
    <property type="match status" value="1"/>
</dbReference>
<dbReference type="PROSITE" id="PS50995">
    <property type="entry name" value="HTH_MARR_2"/>
    <property type="match status" value="1"/>
</dbReference>